<feature type="domain" description="NIPSNAP" evidence="2">
    <location>
        <begin position="139"/>
        <end position="224"/>
    </location>
</feature>
<dbReference type="Proteomes" id="UP000644507">
    <property type="component" value="Unassembled WGS sequence"/>
</dbReference>
<dbReference type="AlphaFoldDB" id="A0A918WGQ5"/>
<evidence type="ECO:0000313" key="4">
    <source>
        <dbReference type="Proteomes" id="UP000644507"/>
    </source>
</evidence>
<gene>
    <name evidence="3" type="ORF">GCM10007100_07900</name>
</gene>
<feature type="domain" description="NIPSNAP" evidence="2">
    <location>
        <begin position="26"/>
        <end position="127"/>
    </location>
</feature>
<evidence type="ECO:0000256" key="1">
    <source>
        <dbReference type="SAM" id="SignalP"/>
    </source>
</evidence>
<comment type="caution">
    <text evidence="3">The sequence shown here is derived from an EMBL/GenBank/DDBJ whole genome shotgun (WGS) entry which is preliminary data.</text>
</comment>
<proteinExistence type="predicted"/>
<dbReference type="RefSeq" id="WP_189567532.1">
    <property type="nucleotide sequence ID" value="NZ_BMXI01000002.1"/>
</dbReference>
<protein>
    <recommendedName>
        <fullName evidence="2">NIPSNAP domain-containing protein</fullName>
    </recommendedName>
</protein>
<evidence type="ECO:0000313" key="3">
    <source>
        <dbReference type="EMBL" id="GHC44989.1"/>
    </source>
</evidence>
<dbReference type="SUPFAM" id="SSF54909">
    <property type="entry name" value="Dimeric alpha+beta barrel"/>
    <property type="match status" value="2"/>
</dbReference>
<keyword evidence="4" id="KW-1185">Reference proteome</keyword>
<dbReference type="InterPro" id="IPR012577">
    <property type="entry name" value="NIPSNAP"/>
</dbReference>
<dbReference type="Pfam" id="PF07978">
    <property type="entry name" value="NIPSNAP"/>
    <property type="match status" value="2"/>
</dbReference>
<reference evidence="3" key="2">
    <citation type="submission" date="2020-09" db="EMBL/GenBank/DDBJ databases">
        <authorList>
            <person name="Sun Q."/>
            <person name="Kim S."/>
        </authorList>
    </citation>
    <scope>NUCLEOTIDE SEQUENCE</scope>
    <source>
        <strain evidence="3">KCTC 12988</strain>
    </source>
</reference>
<dbReference type="Gene3D" id="3.30.70.100">
    <property type="match status" value="2"/>
</dbReference>
<keyword evidence="1" id="KW-0732">Signal</keyword>
<feature type="signal peptide" evidence="1">
    <location>
        <begin position="1"/>
        <end position="19"/>
    </location>
</feature>
<evidence type="ECO:0000259" key="2">
    <source>
        <dbReference type="Pfam" id="PF07978"/>
    </source>
</evidence>
<name>A0A918WGQ5_9BACT</name>
<accession>A0A918WGQ5</accession>
<feature type="chain" id="PRO_5038000418" description="NIPSNAP domain-containing protein" evidence="1">
    <location>
        <begin position="20"/>
        <end position="250"/>
    </location>
</feature>
<sequence>MLRRLSLLFVAVSSALLSAEPSEKVFELRTYHANEGKLDALHARFRDHTVSLFEKHGMTNVAYWTPVKNEKNLLIYLLSYPSKEAREKSWQGFMSDPDWQAAFKASTAEGRLVGKIDSVFLKETDFSAAFTPSESTRLFEMRTYTTAEGMLPHLHKRFRDHTMKLFQKHGMSNLSYFELLADQDKAEQTLLYFLAHKDAEAAKKSWDGFRADPEWKKVAAKSEEDAGGRILVKGGVEAVYLQPTDYSPIK</sequence>
<organism evidence="3 4">
    <name type="scientific">Roseibacillus persicicus</name>
    <dbReference type="NCBI Taxonomy" id="454148"/>
    <lineage>
        <taxon>Bacteria</taxon>
        <taxon>Pseudomonadati</taxon>
        <taxon>Verrucomicrobiota</taxon>
        <taxon>Verrucomicrobiia</taxon>
        <taxon>Verrucomicrobiales</taxon>
        <taxon>Verrucomicrobiaceae</taxon>
        <taxon>Roseibacillus</taxon>
    </lineage>
</organism>
<dbReference type="EMBL" id="BMXI01000002">
    <property type="protein sequence ID" value="GHC44989.1"/>
    <property type="molecule type" value="Genomic_DNA"/>
</dbReference>
<reference evidence="3" key="1">
    <citation type="journal article" date="2014" name="Int. J. Syst. Evol. Microbiol.">
        <title>Complete genome sequence of Corynebacterium casei LMG S-19264T (=DSM 44701T), isolated from a smear-ripened cheese.</title>
        <authorList>
            <consortium name="US DOE Joint Genome Institute (JGI-PGF)"/>
            <person name="Walter F."/>
            <person name="Albersmeier A."/>
            <person name="Kalinowski J."/>
            <person name="Ruckert C."/>
        </authorList>
    </citation>
    <scope>NUCLEOTIDE SEQUENCE</scope>
    <source>
        <strain evidence="3">KCTC 12988</strain>
    </source>
</reference>
<dbReference type="InterPro" id="IPR011008">
    <property type="entry name" value="Dimeric_a/b-barrel"/>
</dbReference>